<keyword evidence="2" id="KW-0560">Oxidoreductase</keyword>
<dbReference type="RefSeq" id="WP_084841152.1">
    <property type="nucleotide sequence ID" value="NZ_ARYN01000006.1"/>
</dbReference>
<evidence type="ECO:0000313" key="7">
    <source>
        <dbReference type="Proteomes" id="UP000192746"/>
    </source>
</evidence>
<dbReference type="Gene3D" id="3.20.20.100">
    <property type="entry name" value="NADP-dependent oxidoreductase domain"/>
    <property type="match status" value="1"/>
</dbReference>
<dbReference type="Proteomes" id="UP000192746">
    <property type="component" value="Unassembled WGS sequence"/>
</dbReference>
<proteinExistence type="inferred from homology"/>
<dbReference type="PANTHER" id="PTHR43364:SF4">
    <property type="entry name" value="NAD(P)-LINKED OXIDOREDUCTASE SUPERFAMILY PROTEIN"/>
    <property type="match status" value="1"/>
</dbReference>
<comment type="caution">
    <text evidence="6">The sequence shown here is derived from an EMBL/GenBank/DDBJ whole genome shotgun (WGS) entry which is preliminary data.</text>
</comment>
<dbReference type="CDD" id="cd19094">
    <property type="entry name" value="AKR_Tas-like"/>
    <property type="match status" value="1"/>
</dbReference>
<evidence type="ECO:0000259" key="5">
    <source>
        <dbReference type="Pfam" id="PF00248"/>
    </source>
</evidence>
<dbReference type="AlphaFoldDB" id="A0A1Y1T636"/>
<dbReference type="GO" id="GO:0016491">
    <property type="term" value="F:oxidoreductase activity"/>
    <property type="evidence" value="ECO:0007669"/>
    <property type="project" value="UniProtKB-KW"/>
</dbReference>
<gene>
    <name evidence="6" type="ORF">IIF7_07941</name>
</gene>
<feature type="domain" description="NADP-dependent oxidoreductase" evidence="5">
    <location>
        <begin position="15"/>
        <end position="337"/>
    </location>
</feature>
<dbReference type="EMBL" id="ARYN01000006">
    <property type="protein sequence ID" value="ORL46035.1"/>
    <property type="molecule type" value="Genomic_DNA"/>
</dbReference>
<dbReference type="Pfam" id="PF00248">
    <property type="entry name" value="Aldo_ket_red"/>
    <property type="match status" value="1"/>
</dbReference>
<reference evidence="6 7" key="1">
    <citation type="submission" date="2013-04" db="EMBL/GenBank/DDBJ databases">
        <title>Zunongwangia sp. 22II14-10F7 Genome Sequencing.</title>
        <authorList>
            <person name="Lai Q."/>
            <person name="Shao Z."/>
        </authorList>
    </citation>
    <scope>NUCLEOTIDE SEQUENCE [LARGE SCALE GENOMIC DNA]</scope>
    <source>
        <strain evidence="6 7">22II14-10F7</strain>
    </source>
</reference>
<dbReference type="NCBIfam" id="NF007912">
    <property type="entry name" value="PRK10625.1"/>
    <property type="match status" value="1"/>
</dbReference>
<dbReference type="STRING" id="1185767.IIF7_07941"/>
<evidence type="ECO:0000313" key="6">
    <source>
        <dbReference type="EMBL" id="ORL46035.1"/>
    </source>
</evidence>
<evidence type="ECO:0000256" key="3">
    <source>
        <dbReference type="ARBA" id="ARBA00038157"/>
    </source>
</evidence>
<protein>
    <recommendedName>
        <fullName evidence="4">Protein tas</fullName>
    </recommendedName>
</protein>
<name>A0A1Y1T636_9FLAO</name>
<dbReference type="InterPro" id="IPR023210">
    <property type="entry name" value="NADP_OxRdtase_dom"/>
</dbReference>
<evidence type="ECO:0000256" key="2">
    <source>
        <dbReference type="ARBA" id="ARBA00023002"/>
    </source>
</evidence>
<evidence type="ECO:0000256" key="1">
    <source>
        <dbReference type="ARBA" id="ARBA00022857"/>
    </source>
</evidence>
<dbReference type="InterPro" id="IPR036812">
    <property type="entry name" value="NAD(P)_OxRdtase_dom_sf"/>
</dbReference>
<evidence type="ECO:0000256" key="4">
    <source>
        <dbReference type="ARBA" id="ARBA00070119"/>
    </source>
</evidence>
<dbReference type="FunFam" id="3.20.20.100:FF:000005">
    <property type="entry name" value="NADP(H)-dependent aldo-keto reductase"/>
    <property type="match status" value="1"/>
</dbReference>
<dbReference type="PANTHER" id="PTHR43364">
    <property type="entry name" value="NADH-SPECIFIC METHYLGLYOXAL REDUCTASE-RELATED"/>
    <property type="match status" value="1"/>
</dbReference>
<organism evidence="6 7">
    <name type="scientific">Zunongwangia atlantica 22II14-10F7</name>
    <dbReference type="NCBI Taxonomy" id="1185767"/>
    <lineage>
        <taxon>Bacteria</taxon>
        <taxon>Pseudomonadati</taxon>
        <taxon>Bacteroidota</taxon>
        <taxon>Flavobacteriia</taxon>
        <taxon>Flavobacteriales</taxon>
        <taxon>Flavobacteriaceae</taxon>
        <taxon>Zunongwangia</taxon>
    </lineage>
</organism>
<dbReference type="SUPFAM" id="SSF51430">
    <property type="entry name" value="NAD(P)-linked oxidoreductase"/>
    <property type="match status" value="1"/>
</dbReference>
<dbReference type="InterPro" id="IPR050523">
    <property type="entry name" value="AKR_Detox_Biosynth"/>
</dbReference>
<keyword evidence="7" id="KW-1185">Reference proteome</keyword>
<dbReference type="OrthoDB" id="9773828at2"/>
<accession>A0A1Y1T636</accession>
<keyword evidence="1" id="KW-0521">NADP</keyword>
<comment type="similarity">
    <text evidence="3">Belongs to the aldo/keto reductase family. Aldo/keto reductase 2 subfamily.</text>
</comment>
<sequence>MKYTKLPNTDIKVSKICLGTMTWGEQNTEAEGHEQIEYALDQGVNFLDTAEMYSVPAKPETQGSTEKIIGSWLKKSKKREDIVLASKVAGPAEMVSHVRENMGFGKEAINDAIDKSLKRLNTDYLDLYQLHWPERNTNFFGKRGYKHQEDEEWQDNFKSVLENLQELVKAGKVRHVGLSNETAFGLSRFLEESRLHDLPKMITVQNPYSLLNRKDEIGLTEVLHRENVGLLPYSPLGMGTLSGKHLNGIVENTRLSLFPQYKRYSGEIAVEATKAYKEVAVKHELSMTQMALAFVNQQPFVTSNIIGATKMNQLKENIASIDLQLSDEVLEDIEKVHEKYPNPAP</sequence>